<keyword evidence="2" id="KW-1185">Reference proteome</keyword>
<sequence length="122" mass="14146">MSKVVEENVVKDMAFLIKTLEKEWEVSKESIKTVFISMDEVSKVKSDLSFMIQVNTGVLNSNNGMTFKECMMMNKENYALLRITKKIITATEKAEKDETEEFAITLDKEEAKLYKELFDKKN</sequence>
<evidence type="ECO:0000313" key="2">
    <source>
        <dbReference type="Proteomes" id="UP000184038"/>
    </source>
</evidence>
<dbReference type="STRING" id="1120996.SAMN02746066_01438"/>
<dbReference type="AlphaFoldDB" id="A0A1M7HM76"/>
<dbReference type="Proteomes" id="UP000184038">
    <property type="component" value="Unassembled WGS sequence"/>
</dbReference>
<accession>A0A1M7HM76</accession>
<dbReference type="RefSeq" id="WP_073285248.1">
    <property type="nucleotide sequence ID" value="NZ_FRCP01000008.1"/>
</dbReference>
<gene>
    <name evidence="1" type="ORF">SAMN02746066_01438</name>
</gene>
<dbReference type="EMBL" id="FRCP01000008">
    <property type="protein sequence ID" value="SHM29227.1"/>
    <property type="molecule type" value="Genomic_DNA"/>
</dbReference>
<reference evidence="1 2" key="1">
    <citation type="submission" date="2016-11" db="EMBL/GenBank/DDBJ databases">
        <authorList>
            <person name="Jaros S."/>
            <person name="Januszkiewicz K."/>
            <person name="Wedrychowicz H."/>
        </authorList>
    </citation>
    <scope>NUCLEOTIDE SEQUENCE [LARGE SCALE GENOMIC DNA]</scope>
    <source>
        <strain evidence="1 2">DSM 15930</strain>
    </source>
</reference>
<dbReference type="OrthoDB" id="1766184at2"/>
<organism evidence="1 2">
    <name type="scientific">Anaerosporobacter mobilis DSM 15930</name>
    <dbReference type="NCBI Taxonomy" id="1120996"/>
    <lineage>
        <taxon>Bacteria</taxon>
        <taxon>Bacillati</taxon>
        <taxon>Bacillota</taxon>
        <taxon>Clostridia</taxon>
        <taxon>Lachnospirales</taxon>
        <taxon>Lachnospiraceae</taxon>
        <taxon>Anaerosporobacter</taxon>
    </lineage>
</organism>
<name>A0A1M7HM76_9FIRM</name>
<proteinExistence type="predicted"/>
<evidence type="ECO:0000313" key="1">
    <source>
        <dbReference type="EMBL" id="SHM29227.1"/>
    </source>
</evidence>
<protein>
    <submittedName>
        <fullName evidence="1">Uncharacterized protein</fullName>
    </submittedName>
</protein>